<keyword evidence="11" id="KW-0964">Secreted</keyword>
<comment type="catalytic activity">
    <reaction evidence="38">
        <text>L-glutaminyl-[protein] + histamine = 5-histaminyl-L-glutamyl-[protein] + NH4(+)</text>
        <dbReference type="Rhea" id="RHEA:66564"/>
        <dbReference type="Rhea" id="RHEA-COMP:10207"/>
        <dbReference type="Rhea" id="RHEA-COMP:17056"/>
        <dbReference type="ChEBI" id="CHEBI:28938"/>
        <dbReference type="ChEBI" id="CHEBI:30011"/>
        <dbReference type="ChEBI" id="CHEBI:58432"/>
        <dbReference type="ChEBI" id="CHEBI:167179"/>
    </reaction>
    <physiologicalReaction direction="left-to-right" evidence="38">
        <dbReference type="Rhea" id="RHEA:66565"/>
    </physiologicalReaction>
</comment>
<evidence type="ECO:0000256" key="35">
    <source>
        <dbReference type="ARBA" id="ARBA00043104"/>
    </source>
</evidence>
<reference evidence="44 45" key="1">
    <citation type="journal article" date="2021" name="Cell">
        <title>Tracing the genetic footprints of vertebrate landing in non-teleost ray-finned fishes.</title>
        <authorList>
            <person name="Bi X."/>
            <person name="Wang K."/>
            <person name="Yang L."/>
            <person name="Pan H."/>
            <person name="Jiang H."/>
            <person name="Wei Q."/>
            <person name="Fang M."/>
            <person name="Yu H."/>
            <person name="Zhu C."/>
            <person name="Cai Y."/>
            <person name="He Y."/>
            <person name="Gan X."/>
            <person name="Zeng H."/>
            <person name="Yu D."/>
            <person name="Zhu Y."/>
            <person name="Jiang H."/>
            <person name="Qiu Q."/>
            <person name="Yang H."/>
            <person name="Zhang Y.E."/>
            <person name="Wang W."/>
            <person name="Zhu M."/>
            <person name="He S."/>
            <person name="Zhang G."/>
        </authorList>
    </citation>
    <scope>NUCLEOTIDE SEQUENCE [LARGE SCALE GENOMIC DNA]</scope>
    <source>
        <strain evidence="44">Bchr_013</strain>
    </source>
</reference>
<dbReference type="InterPro" id="IPR013808">
    <property type="entry name" value="Transglutaminase_AS"/>
</dbReference>
<evidence type="ECO:0000256" key="19">
    <source>
        <dbReference type="ARBA" id="ARBA00023128"/>
    </source>
</evidence>
<evidence type="ECO:0000256" key="42">
    <source>
        <dbReference type="PIRSR" id="PIRSR000459-2"/>
    </source>
</evidence>
<evidence type="ECO:0000256" key="22">
    <source>
        <dbReference type="ARBA" id="ARBA00023242"/>
    </source>
</evidence>
<dbReference type="InterPro" id="IPR036238">
    <property type="entry name" value="Transglutaminase_C_sf"/>
</dbReference>
<organism evidence="44 45">
    <name type="scientific">Polypterus senegalus</name>
    <name type="common">Senegal bichir</name>
    <dbReference type="NCBI Taxonomy" id="55291"/>
    <lineage>
        <taxon>Eukaryota</taxon>
        <taxon>Metazoa</taxon>
        <taxon>Chordata</taxon>
        <taxon>Craniata</taxon>
        <taxon>Vertebrata</taxon>
        <taxon>Euteleostomi</taxon>
        <taxon>Actinopterygii</taxon>
        <taxon>Polypteriformes</taxon>
        <taxon>Polypteridae</taxon>
        <taxon>Polypterus</taxon>
    </lineage>
</organism>
<name>A0A8X7X8H4_POLSE</name>
<dbReference type="PANTHER" id="PTHR11590">
    <property type="entry name" value="PROTEIN-GLUTAMINE GAMMA-GLUTAMYLTRANSFERASE"/>
    <property type="match status" value="1"/>
</dbReference>
<dbReference type="InterPro" id="IPR002931">
    <property type="entry name" value="Transglutaminase-like"/>
</dbReference>
<evidence type="ECO:0000256" key="23">
    <source>
        <dbReference type="ARBA" id="ARBA00023315"/>
    </source>
</evidence>
<evidence type="ECO:0000256" key="21">
    <source>
        <dbReference type="ARBA" id="ARBA00023136"/>
    </source>
</evidence>
<evidence type="ECO:0000256" key="36">
    <source>
        <dbReference type="ARBA" id="ARBA00043138"/>
    </source>
</evidence>
<dbReference type="InterPro" id="IPR050779">
    <property type="entry name" value="Transglutaminase"/>
</dbReference>
<dbReference type="Proteomes" id="UP000886611">
    <property type="component" value="Unassembled WGS sequence"/>
</dbReference>
<comment type="catalytic activity">
    <reaction evidence="40">
        <text>L-glutaminyl-[protein] + dopamine = 5-dopaminyl-L-glutamyl-[protein] + NH4(+)</text>
        <dbReference type="Rhea" id="RHEA:66556"/>
        <dbReference type="Rhea" id="RHEA-COMP:10207"/>
        <dbReference type="Rhea" id="RHEA-COMP:17053"/>
        <dbReference type="ChEBI" id="CHEBI:28938"/>
        <dbReference type="ChEBI" id="CHEBI:30011"/>
        <dbReference type="ChEBI" id="CHEBI:59905"/>
        <dbReference type="ChEBI" id="CHEBI:167175"/>
    </reaction>
    <physiologicalReaction direction="left-to-right" evidence="40">
        <dbReference type="Rhea" id="RHEA:66557"/>
    </physiologicalReaction>
</comment>
<dbReference type="GO" id="GO:0005829">
    <property type="term" value="C:cytosol"/>
    <property type="evidence" value="ECO:0007669"/>
    <property type="project" value="UniProtKB-SubCell"/>
</dbReference>
<dbReference type="FunFam" id="2.60.40.10:FF:000090">
    <property type="entry name" value="Protein-glutamine gamma-glutamyltransferase 2"/>
    <property type="match status" value="1"/>
</dbReference>
<comment type="similarity">
    <text evidence="7">Belongs to the transglutaminase superfamily. Transglutaminase family.</text>
</comment>
<feature type="active site" evidence="41">
    <location>
        <position position="331"/>
    </location>
</feature>
<dbReference type="GO" id="GO:0005525">
    <property type="term" value="F:GTP binding"/>
    <property type="evidence" value="ECO:0007669"/>
    <property type="project" value="UniProtKB-KW"/>
</dbReference>
<evidence type="ECO:0000256" key="2">
    <source>
        <dbReference type="ARBA" id="ARBA00004173"/>
    </source>
</evidence>
<comment type="catalytic activity">
    <reaction evidence="39">
        <text>L-glutaminyl-[protein] + (R)-noradrenaline = 5-(R)-noradrenalinyl-L-glutamyl-[protein] + NH4(+)</text>
        <dbReference type="Rhea" id="RHEA:66560"/>
        <dbReference type="Rhea" id="RHEA-COMP:10207"/>
        <dbReference type="Rhea" id="RHEA-COMP:17054"/>
        <dbReference type="ChEBI" id="CHEBI:28938"/>
        <dbReference type="ChEBI" id="CHEBI:30011"/>
        <dbReference type="ChEBI" id="CHEBI:72587"/>
        <dbReference type="ChEBI" id="CHEBI:167178"/>
    </reaction>
    <physiologicalReaction direction="left-to-right" evidence="39">
        <dbReference type="Rhea" id="RHEA:66561"/>
    </physiologicalReaction>
</comment>
<keyword evidence="9" id="KW-1003">Cell membrane</keyword>
<dbReference type="FunFam" id="2.60.40.10:FF:000278">
    <property type="entry name" value="Protein-glutamine gamma-glutamyltransferase 2"/>
    <property type="match status" value="1"/>
</dbReference>
<evidence type="ECO:0000256" key="9">
    <source>
        <dbReference type="ARBA" id="ARBA00022475"/>
    </source>
</evidence>
<dbReference type="InterPro" id="IPR023608">
    <property type="entry name" value="Transglutaminase_animal"/>
</dbReference>
<evidence type="ECO:0000256" key="15">
    <source>
        <dbReference type="ARBA" id="ARBA00022723"/>
    </source>
</evidence>
<feature type="binding site" evidence="42">
    <location>
        <position position="506"/>
    </location>
    <ligand>
        <name>Ca(2+)</name>
        <dbReference type="ChEBI" id="CHEBI:29108"/>
    </ligand>
</feature>
<dbReference type="SUPFAM" id="SSF81296">
    <property type="entry name" value="E set domains"/>
    <property type="match status" value="1"/>
</dbReference>
<dbReference type="AlphaFoldDB" id="A0A8X7X8H4"/>
<evidence type="ECO:0000256" key="5">
    <source>
        <dbReference type="ARBA" id="ARBA00004498"/>
    </source>
</evidence>
<dbReference type="Pfam" id="PF00927">
    <property type="entry name" value="Transglut_C"/>
    <property type="match status" value="2"/>
</dbReference>
<evidence type="ECO:0000256" key="11">
    <source>
        <dbReference type="ARBA" id="ARBA00022525"/>
    </source>
</evidence>
<evidence type="ECO:0000256" key="13">
    <source>
        <dbReference type="ARBA" id="ARBA00022670"/>
    </source>
</evidence>
<evidence type="ECO:0000256" key="30">
    <source>
        <dbReference type="ARBA" id="ARBA00041677"/>
    </source>
</evidence>
<evidence type="ECO:0000256" key="40">
    <source>
        <dbReference type="ARBA" id="ARBA00048365"/>
    </source>
</evidence>
<evidence type="ECO:0000256" key="16">
    <source>
        <dbReference type="ARBA" id="ARBA00022741"/>
    </source>
</evidence>
<feature type="active site" evidence="41">
    <location>
        <position position="390"/>
    </location>
</feature>
<evidence type="ECO:0000256" key="10">
    <source>
        <dbReference type="ARBA" id="ARBA00022490"/>
    </source>
</evidence>
<feature type="domain" description="Transglutaminase-like" evidence="43">
    <location>
        <begin position="323"/>
        <end position="416"/>
    </location>
</feature>
<dbReference type="Gene3D" id="2.60.40.10">
    <property type="entry name" value="Immunoglobulins"/>
    <property type="match status" value="3"/>
</dbReference>
<dbReference type="GO" id="GO:0050568">
    <property type="term" value="F:protein-glutamine glutaminase activity"/>
    <property type="evidence" value="ECO:0007669"/>
    <property type="project" value="UniProtKB-EC"/>
</dbReference>
<dbReference type="EC" id="2.3.2.13" evidence="24"/>
<evidence type="ECO:0000256" key="12">
    <source>
        <dbReference type="ARBA" id="ARBA00022530"/>
    </source>
</evidence>
<feature type="binding site" evidence="42">
    <location>
        <position position="453"/>
    </location>
    <ligand>
        <name>Ca(2+)</name>
        <dbReference type="ChEBI" id="CHEBI:29108"/>
    </ligand>
</feature>
<evidence type="ECO:0000256" key="14">
    <source>
        <dbReference type="ARBA" id="ARBA00022679"/>
    </source>
</evidence>
<keyword evidence="23" id="KW-0012">Acyltransferase</keyword>
<keyword evidence="13" id="KW-0645">Protease</keyword>
<dbReference type="GO" id="GO:0046872">
    <property type="term" value="F:metal ion binding"/>
    <property type="evidence" value="ECO:0007669"/>
    <property type="project" value="UniProtKB-KW"/>
</dbReference>
<evidence type="ECO:0000256" key="29">
    <source>
        <dbReference type="ARBA" id="ARBA00041650"/>
    </source>
</evidence>
<evidence type="ECO:0000256" key="4">
    <source>
        <dbReference type="ARBA" id="ARBA00004286"/>
    </source>
</evidence>
<dbReference type="Pfam" id="PF00868">
    <property type="entry name" value="Transglut_N"/>
    <property type="match status" value="1"/>
</dbReference>
<evidence type="ECO:0000256" key="32">
    <source>
        <dbReference type="ARBA" id="ARBA00042105"/>
    </source>
</evidence>
<evidence type="ECO:0000256" key="3">
    <source>
        <dbReference type="ARBA" id="ARBA00004236"/>
    </source>
</evidence>
<feature type="non-terminal residue" evidence="44">
    <location>
        <position position="1"/>
    </location>
</feature>
<dbReference type="InterPro" id="IPR013783">
    <property type="entry name" value="Ig-like_fold"/>
</dbReference>
<sequence length="740" mass="83616">MRTQSGHLQGCQREEVRKCSSVEVPWGQFRALSGEDHPTLSMTWKYFLEETEWHRKHSQVTYDLEISRCDLQCEVNNANHHTDLNGTDRLIVRRGQAFTITLHLHSGQFEPGVSTFSLVVETGPCANESSKTKAEFVLSESPVENSWSVVASDHDEYSLSLSISSPPNACIGRYSLSFKQNRSVPLGDFILLFNPWCPGDSVYMNDEDSLSEYVLAQDGLIFRGTHKSIIPAAWNFGQFEPGILDACLRLLDENPKFLNNADRDCSKRCSPVYITRVVSAMINCNDDKGVLSGRWDNNYKDGVSPMSWNGSVEILRDWDTMSCKPVKYGQCWVFAAVGCTVLRCLGIPSRVITNYLSAHDTNSNLVIERYFDENLRLIPNKSKDMIWNFHCWVESWMTRLDLKSGFDGWQASDPTPQERSEGEYCCGPVPVRAIKEGELTLKYDAPFVFAEVNADEVCFIKRKDGTQQKMHFTAKVGEKISTKGVGSDKREDITHLYKYPEGSDEERKVFEKANHQNKLLQKDTEEGLNIKIKVSQEMKMGSDFDIFAVITNNTPMAKLCRLMFCARAACYNSVMGIECGSKDLLNVQLQPNEEKRIPLRVIYSKYCHAITDQNLIKLAALLIDYGTKDAILAMRDIYLENPPIKIKILGEPKANRKMAAEISLINPLSESLEDCTFCMEGANLTEGKIIREKISPVAPGQEAKVKVYFCPTKAGLRKLVVDFNSSRLRDVKGYRNVIIA</sequence>
<comment type="catalytic activity">
    <reaction evidence="37">
        <text>L-glutaminyl-[protein] + H2O = L-glutamyl-[protein] + NH4(+)</text>
        <dbReference type="Rhea" id="RHEA:16441"/>
        <dbReference type="Rhea" id="RHEA-COMP:10207"/>
        <dbReference type="Rhea" id="RHEA-COMP:10208"/>
        <dbReference type="ChEBI" id="CHEBI:15377"/>
        <dbReference type="ChEBI" id="CHEBI:28938"/>
        <dbReference type="ChEBI" id="CHEBI:29973"/>
        <dbReference type="ChEBI" id="CHEBI:30011"/>
        <dbReference type="EC" id="3.5.1.44"/>
    </reaction>
    <physiologicalReaction direction="left-to-right" evidence="37">
        <dbReference type="Rhea" id="RHEA:16442"/>
    </physiologicalReaction>
</comment>
<dbReference type="InterPro" id="IPR036985">
    <property type="entry name" value="Transglutaminase-like_sf"/>
</dbReference>
<dbReference type="GO" id="GO:0005694">
    <property type="term" value="C:chromosome"/>
    <property type="evidence" value="ECO:0007669"/>
    <property type="project" value="UniProtKB-SubCell"/>
</dbReference>
<dbReference type="GO" id="GO:0003810">
    <property type="term" value="F:protein-glutamine gamma-glutamyltransferase activity"/>
    <property type="evidence" value="ECO:0007669"/>
    <property type="project" value="UniProtKB-EC"/>
</dbReference>
<keyword evidence="20" id="KW-0342">GTP-binding</keyword>
<keyword evidence="17" id="KW-0378">Hydrolase</keyword>
<dbReference type="Pfam" id="PF01841">
    <property type="entry name" value="Transglut_core"/>
    <property type="match status" value="1"/>
</dbReference>
<comment type="caution">
    <text evidence="44">The sequence shown here is derived from an EMBL/GenBank/DDBJ whole genome shotgun (WGS) entry which is preliminary data.</text>
</comment>
<comment type="catalytic activity">
    <reaction evidence="25">
        <text>L-glutaminyl-[protein] + serotonin = 5-serotonyl-L-glutamyl-[protein] + NH4(+)</text>
        <dbReference type="Rhea" id="RHEA:66552"/>
        <dbReference type="Rhea" id="RHEA-COMP:10207"/>
        <dbReference type="Rhea" id="RHEA-COMP:17052"/>
        <dbReference type="ChEBI" id="CHEBI:28938"/>
        <dbReference type="ChEBI" id="CHEBI:30011"/>
        <dbReference type="ChEBI" id="CHEBI:167174"/>
        <dbReference type="ChEBI" id="CHEBI:350546"/>
    </reaction>
    <physiologicalReaction direction="left-to-right" evidence="25">
        <dbReference type="Rhea" id="RHEA:66553"/>
    </physiologicalReaction>
</comment>
<evidence type="ECO:0000256" key="17">
    <source>
        <dbReference type="ARBA" id="ARBA00022801"/>
    </source>
</evidence>
<dbReference type="InterPro" id="IPR001102">
    <property type="entry name" value="Transglutaminase_N"/>
</dbReference>
<dbReference type="EC" id="3.5.1.44" evidence="27"/>
<dbReference type="FunFam" id="2.60.40.10:FF:001042">
    <property type="entry name" value="Protein-glutamine gamma-glutamyltransferase 2"/>
    <property type="match status" value="1"/>
</dbReference>
<dbReference type="SUPFAM" id="SSF49309">
    <property type="entry name" value="Transglutaminase, two C-terminal domains"/>
    <property type="match status" value="2"/>
</dbReference>
<dbReference type="GO" id="GO:0008233">
    <property type="term" value="F:peptidase activity"/>
    <property type="evidence" value="ECO:0007669"/>
    <property type="project" value="UniProtKB-KW"/>
</dbReference>
<dbReference type="GO" id="GO:0005739">
    <property type="term" value="C:mitochondrion"/>
    <property type="evidence" value="ECO:0007669"/>
    <property type="project" value="UniProtKB-SubCell"/>
</dbReference>
<feature type="binding site" evidence="42">
    <location>
        <position position="455"/>
    </location>
    <ligand>
        <name>Ca(2+)</name>
        <dbReference type="ChEBI" id="CHEBI:29108"/>
    </ligand>
</feature>
<dbReference type="FunFam" id="3.90.260.10:FF:000001">
    <property type="entry name" value="Protein-glutamine gamma-glutamyltransferase 2"/>
    <property type="match status" value="1"/>
</dbReference>
<keyword evidence="15 42" id="KW-0479">Metal-binding</keyword>
<dbReference type="PROSITE" id="PS00547">
    <property type="entry name" value="TRANSGLUTAMINASES"/>
    <property type="match status" value="1"/>
</dbReference>
<proteinExistence type="inferred from homology"/>
<evidence type="ECO:0000256" key="34">
    <source>
        <dbReference type="ARBA" id="ARBA00042912"/>
    </source>
</evidence>
<evidence type="ECO:0000313" key="45">
    <source>
        <dbReference type="Proteomes" id="UP000886611"/>
    </source>
</evidence>
<feature type="non-terminal residue" evidence="44">
    <location>
        <position position="740"/>
    </location>
</feature>
<dbReference type="PANTHER" id="PTHR11590:SF6">
    <property type="entry name" value="PROTEIN-GLUTAMINE GAMMA-GLUTAMYLTRANSFERASE 2"/>
    <property type="match status" value="1"/>
</dbReference>
<dbReference type="PIRSF" id="PIRSF000459">
    <property type="entry name" value="TGM_EBP42"/>
    <property type="match status" value="1"/>
</dbReference>
<feature type="binding site" evidence="42">
    <location>
        <position position="501"/>
    </location>
    <ligand>
        <name>Ca(2+)</name>
        <dbReference type="ChEBI" id="CHEBI:29108"/>
    </ligand>
</feature>
<evidence type="ECO:0000256" key="6">
    <source>
        <dbReference type="ARBA" id="ARBA00004514"/>
    </source>
</evidence>
<comment type="cofactor">
    <cofactor evidence="42">
        <name>Ca(2+)</name>
        <dbReference type="ChEBI" id="CHEBI:29108"/>
    </cofactor>
    <text evidence="42">Binds 1 Ca(2+) ion per subunit.</text>
</comment>
<evidence type="ECO:0000256" key="27">
    <source>
        <dbReference type="ARBA" id="ARBA00039019"/>
    </source>
</evidence>
<comment type="catalytic activity">
    <reaction evidence="26">
        <text>L-glutaminyl-[protein] + L-lysyl-[protein] = [protein]-L-lysyl-N(6)-5-L-glutamyl-[protein] + NH4(+)</text>
        <dbReference type="Rhea" id="RHEA:54816"/>
        <dbReference type="Rhea" id="RHEA-COMP:9752"/>
        <dbReference type="Rhea" id="RHEA-COMP:10207"/>
        <dbReference type="Rhea" id="RHEA-COMP:14005"/>
        <dbReference type="ChEBI" id="CHEBI:28938"/>
        <dbReference type="ChEBI" id="CHEBI:29969"/>
        <dbReference type="ChEBI" id="CHEBI:30011"/>
        <dbReference type="ChEBI" id="CHEBI:138370"/>
        <dbReference type="EC" id="2.3.2.13"/>
    </reaction>
    <physiologicalReaction direction="left-to-right" evidence="26">
        <dbReference type="Rhea" id="RHEA:54817"/>
    </physiologicalReaction>
</comment>
<evidence type="ECO:0000256" key="7">
    <source>
        <dbReference type="ARBA" id="ARBA00005968"/>
    </source>
</evidence>
<protein>
    <recommendedName>
        <fullName evidence="28">Protein-glutamine gamma-glutamyltransferase 2</fullName>
        <ecNumber evidence="24">2.3.2.13</ecNumber>
        <ecNumber evidence="27">3.5.1.44</ecNumber>
    </recommendedName>
    <alternativeName>
        <fullName evidence="31">Isopeptidase TGM2</fullName>
    </alternativeName>
    <alternativeName>
        <fullName evidence="33">Protein-glutamine deamidase TGM2</fullName>
    </alternativeName>
    <alternativeName>
        <fullName evidence="32">Protein-glutamine dopaminyltransferase TGM2</fullName>
    </alternativeName>
    <alternativeName>
        <fullName evidence="35">Protein-glutamine histaminyltransferase TGM2</fullName>
    </alternativeName>
    <alternativeName>
        <fullName evidence="36">Protein-glutamine noradrenalinyltransferase TGM2</fullName>
    </alternativeName>
    <alternativeName>
        <fullName evidence="34">Protein-glutamine serotonyltransferase TGM2</fullName>
    </alternativeName>
    <alternativeName>
        <fullName evidence="30">Tissue transglutaminase</fullName>
    </alternativeName>
    <alternativeName>
        <fullName evidence="29">Transglutaminase-2</fullName>
    </alternativeName>
</protein>
<dbReference type="SUPFAM" id="SSF54001">
    <property type="entry name" value="Cysteine proteinases"/>
    <property type="match status" value="1"/>
</dbReference>
<evidence type="ECO:0000256" key="8">
    <source>
        <dbReference type="ARBA" id="ARBA00022454"/>
    </source>
</evidence>
<dbReference type="InterPro" id="IPR038765">
    <property type="entry name" value="Papain-like_cys_pep_sf"/>
</dbReference>
<accession>A0A8X7X8H4</accession>
<evidence type="ECO:0000256" key="26">
    <source>
        <dbReference type="ARBA" id="ARBA00036876"/>
    </source>
</evidence>
<keyword evidence="8" id="KW-0158">Chromosome</keyword>
<evidence type="ECO:0000313" key="44">
    <source>
        <dbReference type="EMBL" id="KAG2461897.1"/>
    </source>
</evidence>
<keyword evidence="18 42" id="KW-0106">Calcium</keyword>
<comment type="subcellular location">
    <subcellularLocation>
        <location evidence="3">Cell membrane</location>
    </subcellularLocation>
    <subcellularLocation>
        <location evidence="4">Chromosome</location>
    </subcellularLocation>
    <subcellularLocation>
        <location evidence="6">Cytoplasm</location>
        <location evidence="6">Cytosol</location>
    </subcellularLocation>
    <subcellularLocation>
        <location evidence="2">Mitochondrion</location>
    </subcellularLocation>
    <subcellularLocation>
        <location evidence="1">Nucleus</location>
    </subcellularLocation>
    <subcellularLocation>
        <location evidence="5">Secreted</location>
        <location evidence="5">Extracellular space</location>
        <location evidence="5">Extracellular matrix</location>
    </subcellularLocation>
</comment>
<evidence type="ECO:0000259" key="43">
    <source>
        <dbReference type="SMART" id="SM00460"/>
    </source>
</evidence>
<gene>
    <name evidence="44" type="primary">Tgl2</name>
    <name evidence="44" type="ORF">GTO96_0008132</name>
</gene>
<dbReference type="SMART" id="SM00460">
    <property type="entry name" value="TGc"/>
    <property type="match status" value="1"/>
</dbReference>
<keyword evidence="19" id="KW-0496">Mitochondrion</keyword>
<keyword evidence="22" id="KW-0539">Nucleus</keyword>
<evidence type="ECO:0000256" key="28">
    <source>
        <dbReference type="ARBA" id="ARBA00040561"/>
    </source>
</evidence>
<dbReference type="GO" id="GO:0005634">
    <property type="term" value="C:nucleus"/>
    <property type="evidence" value="ECO:0007669"/>
    <property type="project" value="UniProtKB-SubCell"/>
</dbReference>
<dbReference type="Gene3D" id="3.90.260.10">
    <property type="entry name" value="Transglutaminase-like"/>
    <property type="match status" value="1"/>
</dbReference>
<keyword evidence="16" id="KW-0547">Nucleotide-binding</keyword>
<evidence type="ECO:0000256" key="20">
    <source>
        <dbReference type="ARBA" id="ARBA00023134"/>
    </source>
</evidence>
<evidence type="ECO:0000256" key="25">
    <source>
        <dbReference type="ARBA" id="ARBA00036377"/>
    </source>
</evidence>
<evidence type="ECO:0000256" key="41">
    <source>
        <dbReference type="PIRSR" id="PIRSR000459-1"/>
    </source>
</evidence>
<dbReference type="GO" id="GO:0005886">
    <property type="term" value="C:plasma membrane"/>
    <property type="evidence" value="ECO:0007669"/>
    <property type="project" value="UniProtKB-SubCell"/>
</dbReference>
<evidence type="ECO:0000256" key="33">
    <source>
        <dbReference type="ARBA" id="ARBA00042239"/>
    </source>
</evidence>
<evidence type="ECO:0000256" key="24">
    <source>
        <dbReference type="ARBA" id="ARBA00024222"/>
    </source>
</evidence>
<evidence type="ECO:0000256" key="39">
    <source>
        <dbReference type="ARBA" id="ARBA00048230"/>
    </source>
</evidence>
<keyword evidence="10" id="KW-0963">Cytoplasm</keyword>
<evidence type="ECO:0000256" key="18">
    <source>
        <dbReference type="ARBA" id="ARBA00022837"/>
    </source>
</evidence>
<keyword evidence="14" id="KW-0808">Transferase</keyword>
<evidence type="ECO:0000256" key="1">
    <source>
        <dbReference type="ARBA" id="ARBA00004123"/>
    </source>
</evidence>
<keyword evidence="12" id="KW-0272">Extracellular matrix</keyword>
<evidence type="ECO:0000256" key="31">
    <source>
        <dbReference type="ARBA" id="ARBA00042099"/>
    </source>
</evidence>
<keyword evidence="45" id="KW-1185">Reference proteome</keyword>
<keyword evidence="21" id="KW-0472">Membrane</keyword>
<feature type="active site" evidence="41">
    <location>
        <position position="413"/>
    </location>
</feature>
<evidence type="ECO:0000256" key="37">
    <source>
        <dbReference type="ARBA" id="ARBA00047868"/>
    </source>
</evidence>
<dbReference type="InterPro" id="IPR008958">
    <property type="entry name" value="Transglutaminase_C"/>
</dbReference>
<dbReference type="GO" id="GO:0006508">
    <property type="term" value="P:proteolysis"/>
    <property type="evidence" value="ECO:0007669"/>
    <property type="project" value="UniProtKB-KW"/>
</dbReference>
<evidence type="ECO:0000256" key="38">
    <source>
        <dbReference type="ARBA" id="ARBA00047876"/>
    </source>
</evidence>
<dbReference type="InterPro" id="IPR014756">
    <property type="entry name" value="Ig_E-set"/>
</dbReference>
<dbReference type="EMBL" id="JAATIS010004524">
    <property type="protein sequence ID" value="KAG2461897.1"/>
    <property type="molecule type" value="Genomic_DNA"/>
</dbReference>